<keyword evidence="1" id="KW-0472">Membrane</keyword>
<dbReference type="EMBL" id="QDDL01000002">
    <property type="protein sequence ID" value="PVZ70591.1"/>
    <property type="molecule type" value="Genomic_DNA"/>
</dbReference>
<feature type="transmembrane region" description="Helical" evidence="1">
    <location>
        <begin position="6"/>
        <end position="23"/>
    </location>
</feature>
<dbReference type="Proteomes" id="UP000244906">
    <property type="component" value="Unassembled WGS sequence"/>
</dbReference>
<evidence type="ECO:0000313" key="2">
    <source>
        <dbReference type="EMBL" id="PVZ70591.1"/>
    </source>
</evidence>
<protein>
    <recommendedName>
        <fullName evidence="4">DUF3301 domain-containing protein</fullName>
    </recommendedName>
</protein>
<dbReference type="Pfam" id="PF11743">
    <property type="entry name" value="DUF3301"/>
    <property type="match status" value="1"/>
</dbReference>
<dbReference type="InterPro" id="IPR021732">
    <property type="entry name" value="DUF3301"/>
</dbReference>
<proteinExistence type="predicted"/>
<reference evidence="2 3" key="1">
    <citation type="submission" date="2018-04" db="EMBL/GenBank/DDBJ databases">
        <title>Thalassorhabdus spongiae gen. nov., sp. nov., isolated from a marine sponge in South-West Iceland.</title>
        <authorList>
            <person name="Knobloch S."/>
            <person name="Daussin A."/>
            <person name="Johannsson R."/>
            <person name="Marteinsson V.T."/>
        </authorList>
    </citation>
    <scope>NUCLEOTIDE SEQUENCE [LARGE SCALE GENOMIC DNA]</scope>
    <source>
        <strain evidence="2 3">Hp12</strain>
    </source>
</reference>
<evidence type="ECO:0000256" key="1">
    <source>
        <dbReference type="SAM" id="Phobius"/>
    </source>
</evidence>
<organism evidence="2 3">
    <name type="scientific">Pelagibaculum spongiae</name>
    <dbReference type="NCBI Taxonomy" id="2080658"/>
    <lineage>
        <taxon>Bacteria</taxon>
        <taxon>Pseudomonadati</taxon>
        <taxon>Pseudomonadota</taxon>
        <taxon>Gammaproteobacteria</taxon>
        <taxon>Oceanospirillales</taxon>
        <taxon>Pelagibaculum</taxon>
    </lineage>
</organism>
<sequence>MGSVSLLEVLVLFVVAGFVGFIWKSIAIKDHAVYLAKQVCNKENLQLLNATVSQQRCWIQRDQKSGRLMFGRLYEFEFSGDGQERRKGWMTMGGMALESIHLEPWKEGYIPPKAGGSPFS</sequence>
<dbReference type="AlphaFoldDB" id="A0A2V1H2H4"/>
<keyword evidence="1" id="KW-1133">Transmembrane helix</keyword>
<comment type="caution">
    <text evidence="2">The sequence shown here is derived from an EMBL/GenBank/DDBJ whole genome shotgun (WGS) entry which is preliminary data.</text>
</comment>
<evidence type="ECO:0008006" key="4">
    <source>
        <dbReference type="Google" id="ProtNLM"/>
    </source>
</evidence>
<evidence type="ECO:0000313" key="3">
    <source>
        <dbReference type="Proteomes" id="UP000244906"/>
    </source>
</evidence>
<keyword evidence="3" id="KW-1185">Reference proteome</keyword>
<gene>
    <name evidence="2" type="ORF">DC094_08405</name>
</gene>
<accession>A0A2V1H2H4</accession>
<keyword evidence="1" id="KW-0812">Transmembrane</keyword>
<name>A0A2V1H2H4_9GAMM</name>